<keyword evidence="7" id="KW-1185">Reference proteome</keyword>
<evidence type="ECO:0000313" key="6">
    <source>
        <dbReference type="EMBL" id="CAF4129492.1"/>
    </source>
</evidence>
<gene>
    <name evidence="4" type="ORF">GPM918_LOCUS28596</name>
    <name evidence="3" type="ORF">OVA965_LOCUS12824</name>
    <name evidence="6" type="ORF">SRO942_LOCUS29109</name>
    <name evidence="5" type="ORF">TMI583_LOCUS12826</name>
</gene>
<feature type="compositionally biased region" description="Low complexity" evidence="1">
    <location>
        <begin position="352"/>
        <end position="367"/>
    </location>
</feature>
<feature type="region of interest" description="Disordered" evidence="1">
    <location>
        <begin position="379"/>
        <end position="431"/>
    </location>
</feature>
<evidence type="ECO:0000256" key="2">
    <source>
        <dbReference type="SAM" id="SignalP"/>
    </source>
</evidence>
<dbReference type="Proteomes" id="UP000677228">
    <property type="component" value="Unassembled WGS sequence"/>
</dbReference>
<feature type="compositionally biased region" description="Polar residues" evidence="1">
    <location>
        <begin position="379"/>
        <end position="389"/>
    </location>
</feature>
<accession>A0A815DXP3</accession>
<evidence type="ECO:0000313" key="5">
    <source>
        <dbReference type="EMBL" id="CAF3737332.1"/>
    </source>
</evidence>
<reference evidence="4" key="1">
    <citation type="submission" date="2021-02" db="EMBL/GenBank/DDBJ databases">
        <authorList>
            <person name="Nowell W R."/>
        </authorList>
    </citation>
    <scope>NUCLEOTIDE SEQUENCE</scope>
</reference>
<keyword evidence="2" id="KW-0732">Signal</keyword>
<feature type="region of interest" description="Disordered" evidence="1">
    <location>
        <begin position="341"/>
        <end position="367"/>
    </location>
</feature>
<organism evidence="4 7">
    <name type="scientific">Didymodactylos carnosus</name>
    <dbReference type="NCBI Taxonomy" id="1234261"/>
    <lineage>
        <taxon>Eukaryota</taxon>
        <taxon>Metazoa</taxon>
        <taxon>Spiralia</taxon>
        <taxon>Gnathifera</taxon>
        <taxon>Rotifera</taxon>
        <taxon>Eurotatoria</taxon>
        <taxon>Bdelloidea</taxon>
        <taxon>Philodinida</taxon>
        <taxon>Philodinidae</taxon>
        <taxon>Didymodactylos</taxon>
    </lineage>
</organism>
<dbReference type="EMBL" id="CAJOBC010038193">
    <property type="protein sequence ID" value="CAF4129492.1"/>
    <property type="molecule type" value="Genomic_DNA"/>
</dbReference>
<sequence length="431" mass="48920">MTWVNLLTSVLLVTLASVQCLPLSGYGSSVDQSDSGFRSSQIILDSLPTSRTYGGNSQQQNQLIRPNFASRVVWDQSQSLPSNYDTSVGQQSLVKLSTMDQGSDKQQLISSFAKPRIMMDQSYDGSIREPQLIRTQSVDQGYGSMQRQQWPDVSMQPQSTQNSYSQVQQQPLIKKSFDFNSQYGNQVGDDQSVVQDQIQILPQSTQNSYSQVQQQPLIKQSFDLGSSSYNKQPLIQQSFDQKLGSSTGQRKVVVGGDIQQNDQRIIANSGYGQIDQQPKVIVQSMDQDYGSQQVLLKPQLDKTFSDFGQQQMQVFRDNKPKRKHKHHKQLFDWQMTSQDMVPQQTQQYGSNQVQQNDQSYGQQQDQVVVQQPIQSTVTYSQFQQPQSIDRSFDKRQPLAQFRPTSFDQGSQYGSQVQPSMDSFTQQFDNVQ</sequence>
<feature type="compositionally biased region" description="Polar residues" evidence="1">
    <location>
        <begin position="341"/>
        <end position="351"/>
    </location>
</feature>
<dbReference type="EMBL" id="CAJNOQ010012549">
    <property type="protein sequence ID" value="CAF1302573.1"/>
    <property type="molecule type" value="Genomic_DNA"/>
</dbReference>
<evidence type="ECO:0000313" key="7">
    <source>
        <dbReference type="Proteomes" id="UP000663829"/>
    </source>
</evidence>
<dbReference type="AlphaFoldDB" id="A0A815DXP3"/>
<feature type="region of interest" description="Disordered" evidence="1">
    <location>
        <begin position="139"/>
        <end position="167"/>
    </location>
</feature>
<name>A0A815DXP3_9BILA</name>
<feature type="chain" id="PRO_5036227253" evidence="2">
    <location>
        <begin position="21"/>
        <end position="431"/>
    </location>
</feature>
<dbReference type="Proteomes" id="UP000663829">
    <property type="component" value="Unassembled WGS sequence"/>
</dbReference>
<dbReference type="EMBL" id="CAJOBA010005236">
    <property type="protein sequence ID" value="CAF3737332.1"/>
    <property type="molecule type" value="Genomic_DNA"/>
</dbReference>
<dbReference type="Proteomes" id="UP000682733">
    <property type="component" value="Unassembled WGS sequence"/>
</dbReference>
<dbReference type="Proteomes" id="UP000681722">
    <property type="component" value="Unassembled WGS sequence"/>
</dbReference>
<proteinExistence type="predicted"/>
<feature type="compositionally biased region" description="Polar residues" evidence="1">
    <location>
        <begin position="402"/>
        <end position="431"/>
    </location>
</feature>
<evidence type="ECO:0000313" key="3">
    <source>
        <dbReference type="EMBL" id="CAF0965405.1"/>
    </source>
</evidence>
<feature type="signal peptide" evidence="2">
    <location>
        <begin position="1"/>
        <end position="20"/>
    </location>
</feature>
<evidence type="ECO:0000313" key="4">
    <source>
        <dbReference type="EMBL" id="CAF1302573.1"/>
    </source>
</evidence>
<dbReference type="EMBL" id="CAJNOK010005232">
    <property type="protein sequence ID" value="CAF0965405.1"/>
    <property type="molecule type" value="Genomic_DNA"/>
</dbReference>
<comment type="caution">
    <text evidence="4">The sequence shown here is derived from an EMBL/GenBank/DDBJ whole genome shotgun (WGS) entry which is preliminary data.</text>
</comment>
<protein>
    <submittedName>
        <fullName evidence="4">Uncharacterized protein</fullName>
    </submittedName>
</protein>
<evidence type="ECO:0000256" key="1">
    <source>
        <dbReference type="SAM" id="MobiDB-lite"/>
    </source>
</evidence>